<dbReference type="OrthoDB" id="8185902at2759"/>
<accession>A0A8J2H5H1</accession>
<evidence type="ECO:0000313" key="2">
    <source>
        <dbReference type="EMBL" id="CAG5075997.1"/>
    </source>
</evidence>
<reference evidence="2" key="1">
    <citation type="submission" date="2021-04" db="EMBL/GenBank/DDBJ databases">
        <authorList>
            <person name="Chebbi M.A.C M."/>
        </authorList>
    </citation>
    <scope>NUCLEOTIDE SEQUENCE</scope>
</reference>
<comment type="caution">
    <text evidence="2">The sequence shown here is derived from an EMBL/GenBank/DDBJ whole genome shotgun (WGS) entry which is preliminary data.</text>
</comment>
<proteinExistence type="predicted"/>
<feature type="chain" id="PRO_5035273950" evidence="1">
    <location>
        <begin position="16"/>
        <end position="241"/>
    </location>
</feature>
<protein>
    <submittedName>
        <fullName evidence="2">Uncharacterized protein</fullName>
    </submittedName>
</protein>
<dbReference type="PANTHER" id="PTHR11008">
    <property type="entry name" value="PROTEIN TAKEOUT-LIKE PROTEIN"/>
    <property type="match status" value="1"/>
</dbReference>
<keyword evidence="1" id="KW-0732">Signal</keyword>
<name>A0A8J2H5H1_COTCN</name>
<evidence type="ECO:0000256" key="1">
    <source>
        <dbReference type="SAM" id="SignalP"/>
    </source>
</evidence>
<evidence type="ECO:0000313" key="3">
    <source>
        <dbReference type="Proteomes" id="UP000786811"/>
    </source>
</evidence>
<dbReference type="EMBL" id="CAJNRD030001116">
    <property type="protein sequence ID" value="CAG5075997.1"/>
    <property type="molecule type" value="Genomic_DNA"/>
</dbReference>
<dbReference type="AlphaFoldDB" id="A0A8J2H5H1"/>
<dbReference type="Pfam" id="PF06585">
    <property type="entry name" value="JHBP"/>
    <property type="match status" value="1"/>
</dbReference>
<dbReference type="InterPro" id="IPR010562">
    <property type="entry name" value="Haemolymph_juvenile_hormone-bd"/>
</dbReference>
<dbReference type="PANTHER" id="PTHR11008:SF41">
    <property type="entry name" value="RE70318P"/>
    <property type="match status" value="1"/>
</dbReference>
<dbReference type="GO" id="GO:0005615">
    <property type="term" value="C:extracellular space"/>
    <property type="evidence" value="ECO:0007669"/>
    <property type="project" value="TreeGrafter"/>
</dbReference>
<keyword evidence="3" id="KW-1185">Reference proteome</keyword>
<dbReference type="Gene3D" id="3.15.10.30">
    <property type="entry name" value="Haemolymph juvenile hormone binding protein"/>
    <property type="match status" value="1"/>
</dbReference>
<dbReference type="SMART" id="SM00700">
    <property type="entry name" value="JHBP"/>
    <property type="match status" value="1"/>
</dbReference>
<dbReference type="InterPro" id="IPR038606">
    <property type="entry name" value="To_sf"/>
</dbReference>
<feature type="signal peptide" evidence="1">
    <location>
        <begin position="1"/>
        <end position="15"/>
    </location>
</feature>
<organism evidence="2 3">
    <name type="scientific">Cotesia congregata</name>
    <name type="common">Parasitoid wasp</name>
    <name type="synonym">Apanteles congregatus</name>
    <dbReference type="NCBI Taxonomy" id="51543"/>
    <lineage>
        <taxon>Eukaryota</taxon>
        <taxon>Metazoa</taxon>
        <taxon>Ecdysozoa</taxon>
        <taxon>Arthropoda</taxon>
        <taxon>Hexapoda</taxon>
        <taxon>Insecta</taxon>
        <taxon>Pterygota</taxon>
        <taxon>Neoptera</taxon>
        <taxon>Endopterygota</taxon>
        <taxon>Hymenoptera</taxon>
        <taxon>Apocrita</taxon>
        <taxon>Ichneumonoidea</taxon>
        <taxon>Braconidae</taxon>
        <taxon>Microgastrinae</taxon>
        <taxon>Cotesia</taxon>
    </lineage>
</organism>
<sequence length="241" mass="27060">MLYLSFIFLICLVSAEVPSYIPVCGRRNPNLNECIKNSVEKLRPKLREGISDLDVPPIDPLIINERLVVADTPDFKAGATNIKLYDAGDFEIRSLNVDFENQKVDINLFFKRMRSTGDYDVKAKIIVPIEATGPVENDANNIESNSTVMYKLVKTKKGQQVFFTSAITKLKIGDYKTKFVANSEPTTALSDAINSVVNGNKGEIIAAITPHIERAMSRKQLEIANQICKHFTFEELFPDRE</sequence>
<gene>
    <name evidence="2" type="ORF">HICCMSTLAB_LOCUS1978</name>
</gene>
<dbReference type="Proteomes" id="UP000786811">
    <property type="component" value="Unassembled WGS sequence"/>
</dbReference>